<evidence type="ECO:0000313" key="2">
    <source>
        <dbReference type="EMBL" id="TDK56358.1"/>
    </source>
</evidence>
<proteinExistence type="predicted"/>
<protein>
    <submittedName>
        <fullName evidence="2">Uncharacterized protein</fullName>
    </submittedName>
</protein>
<reference evidence="2 3" key="1">
    <citation type="submission" date="2019-03" db="EMBL/GenBank/DDBJ databases">
        <title>Bacillus niacini sp. nov. a Nicotinate-Metabolizing Mesophile Isolated from Soil.</title>
        <authorList>
            <person name="Zhang G."/>
        </authorList>
    </citation>
    <scope>NUCLEOTIDE SEQUENCE [LARGE SCALE GENOMIC DNA]</scope>
    <source>
        <strain evidence="2 3">WN066</strain>
    </source>
</reference>
<dbReference type="Proteomes" id="UP000295132">
    <property type="component" value="Unassembled WGS sequence"/>
</dbReference>
<feature type="region of interest" description="Disordered" evidence="1">
    <location>
        <begin position="1"/>
        <end position="56"/>
    </location>
</feature>
<dbReference type="EMBL" id="SMYO01000023">
    <property type="protein sequence ID" value="TDK56358.1"/>
    <property type="molecule type" value="Genomic_DNA"/>
</dbReference>
<gene>
    <name evidence="2" type="ORF">E2K98_26700</name>
</gene>
<comment type="caution">
    <text evidence="2">The sequence shown here is derived from an EMBL/GenBank/DDBJ whole genome shotgun (WGS) entry which is preliminary data.</text>
</comment>
<sequence>MSACSISSGGDNSNNYNTQSSTTDDPTENKEGTSNKGTSSSTNKSDKAVNRPTGAWVDSFEKELYDGYHVTPSRYKNIGNGYWEVWVKEVDTGDNPYVTVNQNTGDFHG</sequence>
<organism evidence="2 3">
    <name type="scientific">Bacillus salipaludis</name>
    <dbReference type="NCBI Taxonomy" id="2547811"/>
    <lineage>
        <taxon>Bacteria</taxon>
        <taxon>Bacillati</taxon>
        <taxon>Bacillota</taxon>
        <taxon>Bacilli</taxon>
        <taxon>Bacillales</taxon>
        <taxon>Bacillaceae</taxon>
        <taxon>Bacillus</taxon>
    </lineage>
</organism>
<dbReference type="AlphaFoldDB" id="A0A4R5VIW1"/>
<feature type="compositionally biased region" description="Low complexity" evidence="1">
    <location>
        <begin position="34"/>
        <end position="43"/>
    </location>
</feature>
<evidence type="ECO:0000256" key="1">
    <source>
        <dbReference type="SAM" id="MobiDB-lite"/>
    </source>
</evidence>
<feature type="compositionally biased region" description="Low complexity" evidence="1">
    <location>
        <begin position="11"/>
        <end position="24"/>
    </location>
</feature>
<accession>A0A4R5VIW1</accession>
<feature type="compositionally biased region" description="Polar residues" evidence="1">
    <location>
        <begin position="1"/>
        <end position="10"/>
    </location>
</feature>
<name>A0A4R5VIW1_9BACI</name>
<evidence type="ECO:0000313" key="3">
    <source>
        <dbReference type="Proteomes" id="UP000295132"/>
    </source>
</evidence>